<dbReference type="AlphaFoldDB" id="A0A3B6HUZ1"/>
<dbReference type="Gramene" id="TraesMAC4A03G02044040.1">
    <property type="protein sequence ID" value="TraesMAC4A03G02044040.1.CDS1"/>
    <property type="gene ID" value="TraesMAC4A03G02044040"/>
</dbReference>
<evidence type="ECO:0000313" key="1">
    <source>
        <dbReference type="EnsemblPlants" id="TraesCS4A02G115800.1.cds1"/>
    </source>
</evidence>
<dbReference type="Gramene" id="TraesARI4A03G02080130.1">
    <property type="protein sequence ID" value="TraesARI4A03G02080130.1.CDS1"/>
    <property type="gene ID" value="TraesARI4A03G02080130"/>
</dbReference>
<dbReference type="Gramene" id="TraesCAD_scaffold_007177_01G000300.1">
    <property type="protein sequence ID" value="TraesCAD_scaffold_007177_01G000300.1"/>
    <property type="gene ID" value="TraesCAD_scaffold_007177_01G000300"/>
</dbReference>
<dbReference type="Gramene" id="TraesCS4A03G0237600.1">
    <property type="protein sequence ID" value="TraesCS4A03G0237600.1.CDS1"/>
    <property type="gene ID" value="TraesCS4A03G0237600"/>
</dbReference>
<organism evidence="1">
    <name type="scientific">Triticum aestivum</name>
    <name type="common">Wheat</name>
    <dbReference type="NCBI Taxonomy" id="4565"/>
    <lineage>
        <taxon>Eukaryota</taxon>
        <taxon>Viridiplantae</taxon>
        <taxon>Streptophyta</taxon>
        <taxon>Embryophyta</taxon>
        <taxon>Tracheophyta</taxon>
        <taxon>Spermatophyta</taxon>
        <taxon>Magnoliopsida</taxon>
        <taxon>Liliopsida</taxon>
        <taxon>Poales</taxon>
        <taxon>Poaceae</taxon>
        <taxon>BOP clade</taxon>
        <taxon>Pooideae</taxon>
        <taxon>Triticodae</taxon>
        <taxon>Triticeae</taxon>
        <taxon>Triticinae</taxon>
        <taxon>Triticum</taxon>
    </lineage>
</organism>
<accession>A0A3B6HUZ1</accession>
<reference evidence="1" key="1">
    <citation type="submission" date="2018-08" db="EMBL/GenBank/DDBJ databases">
        <authorList>
            <person name="Rossello M."/>
        </authorList>
    </citation>
    <scope>NUCLEOTIDE SEQUENCE [LARGE SCALE GENOMIC DNA]</scope>
    <source>
        <strain evidence="1">cv. Chinese Spring</strain>
    </source>
</reference>
<sequence length="69" mass="7286">MLLFVARVLVLQQVLLVAAAARSAVLLLVLLKSRASALASCVDSCALNEWQLMRCIILALGAGAITDAY</sequence>
<protein>
    <submittedName>
        <fullName evidence="1">Uncharacterized protein</fullName>
    </submittedName>
</protein>
<dbReference type="Gramene" id="TraesLDM4A03G02043170.1">
    <property type="protein sequence ID" value="TraesLDM4A03G02043170.1.CDS1"/>
    <property type="gene ID" value="TraesLDM4A03G02043170"/>
</dbReference>
<dbReference type="Gramene" id="TraesSYM4A03G02070230.1">
    <property type="protein sequence ID" value="TraesSYM4A03G02070230.1.CDS1"/>
    <property type="gene ID" value="TraesSYM4A03G02070230"/>
</dbReference>
<dbReference type="Gramene" id="TraesNOR4A03G02071190.1">
    <property type="protein sequence ID" value="TraesNOR4A03G02071190.1.CDS1"/>
    <property type="gene ID" value="TraesNOR4A03G02071190"/>
</dbReference>
<dbReference type="Gramene" id="TraesLAC4A03G01998080.1">
    <property type="protein sequence ID" value="TraesLAC4A03G01998080.1.CDS1"/>
    <property type="gene ID" value="TraesLAC4A03G01998080"/>
</dbReference>
<dbReference type="Gramene" id="TraesROB_scaffold_005270_01G000100.1">
    <property type="protein sequence ID" value="TraesROB_scaffold_005270_01G000100.1"/>
    <property type="gene ID" value="TraesROB_scaffold_005270_01G000100"/>
</dbReference>
<dbReference type="Gramene" id="TraesCS4A02G115800.1">
    <property type="protein sequence ID" value="TraesCS4A02G115800.1.cds1"/>
    <property type="gene ID" value="TraesCS4A02G115800"/>
</dbReference>
<dbReference type="Gramene" id="TraesJUL4A03G02063340.1">
    <property type="protein sequence ID" value="TraesJUL4A03G02063340.1.CDS1"/>
    <property type="gene ID" value="TraesJUL4A03G02063340"/>
</dbReference>
<dbReference type="EnsemblPlants" id="TraesCS4A02G115800.1">
    <property type="protein sequence ID" value="TraesCS4A02G115800.1.cds1"/>
    <property type="gene ID" value="TraesCS4A02G115800"/>
</dbReference>
<name>A0A3B6HUZ1_WHEAT</name>
<evidence type="ECO:0000313" key="2">
    <source>
        <dbReference type="Proteomes" id="UP000019116"/>
    </source>
</evidence>
<dbReference type="Gramene" id="TraesSTA4A03G02040390.1">
    <property type="protein sequence ID" value="TraesSTA4A03G02040390.1.CDS1"/>
    <property type="gene ID" value="TraesSTA4A03G02040390"/>
</dbReference>
<dbReference type="Proteomes" id="UP000019116">
    <property type="component" value="Chromosome 4A"/>
</dbReference>
<reference evidence="1" key="2">
    <citation type="submission" date="2018-10" db="UniProtKB">
        <authorList>
            <consortium name="EnsemblPlants"/>
        </authorList>
    </citation>
    <scope>IDENTIFICATION</scope>
</reference>
<dbReference type="Gramene" id="TraesPARA_EIv1.0_1284210.1">
    <property type="protein sequence ID" value="TraesPARA_EIv1.0_1284210.1.CDS1"/>
    <property type="gene ID" value="TraesPARA_EIv1.0_1284210"/>
</dbReference>
<proteinExistence type="predicted"/>
<dbReference type="Gramene" id="TraesCLE_scaffold_020374_01G000300.1">
    <property type="protein sequence ID" value="TraesCLE_scaffold_020374_01G000300.1"/>
    <property type="gene ID" value="TraesCLE_scaffold_020374_01G000300"/>
</dbReference>
<keyword evidence="2" id="KW-1185">Reference proteome</keyword>
<dbReference type="Gramene" id="TraesJAG4A03G02051530.1">
    <property type="protein sequence ID" value="TraesJAG4A03G02051530.1.CDS1"/>
    <property type="gene ID" value="TraesJAG4A03G02051530"/>
</dbReference>
<dbReference type="Gramene" id="TraesWEE_scaffold_016567_01G000400.1">
    <property type="protein sequence ID" value="TraesWEE_scaffold_016567_01G000400.1"/>
    <property type="gene ID" value="TraesWEE_scaffold_016567_01G000400"/>
</dbReference>